<comment type="caution">
    <text evidence="4">The sequence shown here is derived from an EMBL/GenBank/DDBJ whole genome shotgun (WGS) entry which is preliminary data.</text>
</comment>
<feature type="transmembrane region" description="Helical" evidence="2">
    <location>
        <begin position="9"/>
        <end position="26"/>
    </location>
</feature>
<evidence type="ECO:0000313" key="4">
    <source>
        <dbReference type="EMBL" id="KAF7195578.1"/>
    </source>
</evidence>
<dbReference type="InterPro" id="IPR004843">
    <property type="entry name" value="Calcineurin-like_PHP"/>
</dbReference>
<dbReference type="SUPFAM" id="SSF56300">
    <property type="entry name" value="Metallo-dependent phosphatases"/>
    <property type="match status" value="1"/>
</dbReference>
<dbReference type="OrthoDB" id="783096at2759"/>
<dbReference type="PANTHER" id="PTHR32440:SF0">
    <property type="entry name" value="PHOSPHATASE DCR2-RELATED"/>
    <property type="match status" value="1"/>
</dbReference>
<dbReference type="PANTHER" id="PTHR32440">
    <property type="entry name" value="PHOSPHATASE DCR2-RELATED-RELATED"/>
    <property type="match status" value="1"/>
</dbReference>
<reference evidence="4" key="1">
    <citation type="submission" date="2020-04" db="EMBL/GenBank/DDBJ databases">
        <title>Draft genome resource of the tomato pathogen Pseudocercospora fuligena.</title>
        <authorList>
            <person name="Zaccaron A."/>
        </authorList>
    </citation>
    <scope>NUCLEOTIDE SEQUENCE</scope>
    <source>
        <strain evidence="4">PF001</strain>
    </source>
</reference>
<dbReference type="AlphaFoldDB" id="A0A8H6RRH2"/>
<evidence type="ECO:0000256" key="1">
    <source>
        <dbReference type="SAM" id="MobiDB-lite"/>
    </source>
</evidence>
<sequence length="573" mass="63422">MTRRIVRTLGQIAAFVTLVCVLVYIADSRYRVLPDSIHHALPSHHAGTVITDVTIAHCSPVNPLSSCRLDADVWNRVEKDLLLGSGWLRSAYLHVQRKKEEELTTDDKVVVDIRVSRLEPGTNEKEQSDVVWESRPGGIYIVRSAKRHDSDSDRAVTAIDILFGSDAVDPRPSWSVQEVPLLVDGGNANQTPRLSVRRGRPQTEHKPPVPKVNKDGTFKILQISDAHLATGIGACRDAIGEGDKPSKHCEADPRTLEFLEQILDDEKPDLVVLSGDQVEGPAAPDTQTAIFKMVAPLVERSIPYAAIFGNHDDEGAKSLPRKGQMALMQTLPFSLSEAGPAEAEGVGNYYVEVQAHSSQHSALTIYLLDTHSLTPDEKRYKGYDWLKPGQIQWFRETAESLKKAHSRYSHIHLDMAFIHIPLPEYADRANTIRGGQWKEGVTAPGYNSHFYDALSDYGIVAVGCGHDHVNDYCALRPHQSNPRDAPAEASSEHHTTHAAKKERPGPWMCYAGGSGFGGYAGYGGFHRRVRLWQVDTNAGRMTTWKRVECCGEDTKKRIDELVLVDGGNVFEPS</sequence>
<keyword evidence="2" id="KW-0812">Transmembrane</keyword>
<dbReference type="InterPro" id="IPR029052">
    <property type="entry name" value="Metallo-depent_PP-like"/>
</dbReference>
<dbReference type="CDD" id="cd07383">
    <property type="entry name" value="MPP_Dcr2"/>
    <property type="match status" value="1"/>
</dbReference>
<organism evidence="4 5">
    <name type="scientific">Pseudocercospora fuligena</name>
    <dbReference type="NCBI Taxonomy" id="685502"/>
    <lineage>
        <taxon>Eukaryota</taxon>
        <taxon>Fungi</taxon>
        <taxon>Dikarya</taxon>
        <taxon>Ascomycota</taxon>
        <taxon>Pezizomycotina</taxon>
        <taxon>Dothideomycetes</taxon>
        <taxon>Dothideomycetidae</taxon>
        <taxon>Mycosphaerellales</taxon>
        <taxon>Mycosphaerellaceae</taxon>
        <taxon>Pseudocercospora</taxon>
    </lineage>
</organism>
<dbReference type="GO" id="GO:0005737">
    <property type="term" value="C:cytoplasm"/>
    <property type="evidence" value="ECO:0007669"/>
    <property type="project" value="TreeGrafter"/>
</dbReference>
<dbReference type="GO" id="GO:0004721">
    <property type="term" value="F:phosphoprotein phosphatase activity"/>
    <property type="evidence" value="ECO:0007669"/>
    <property type="project" value="TreeGrafter"/>
</dbReference>
<keyword evidence="2" id="KW-1133">Transmembrane helix</keyword>
<accession>A0A8H6RRH2</accession>
<keyword evidence="5" id="KW-1185">Reference proteome</keyword>
<feature type="compositionally biased region" description="Basic and acidic residues" evidence="1">
    <location>
        <begin position="490"/>
        <end position="500"/>
    </location>
</feature>
<feature type="compositionally biased region" description="Basic and acidic residues" evidence="1">
    <location>
        <begin position="201"/>
        <end position="214"/>
    </location>
</feature>
<evidence type="ECO:0000259" key="3">
    <source>
        <dbReference type="Pfam" id="PF00149"/>
    </source>
</evidence>
<keyword evidence="2" id="KW-0472">Membrane</keyword>
<dbReference type="Proteomes" id="UP000660729">
    <property type="component" value="Unassembled WGS sequence"/>
</dbReference>
<feature type="domain" description="Calcineurin-like phosphoesterase" evidence="3">
    <location>
        <begin position="218"/>
        <end position="469"/>
    </location>
</feature>
<proteinExistence type="predicted"/>
<dbReference type="Pfam" id="PF00149">
    <property type="entry name" value="Metallophos"/>
    <property type="match status" value="1"/>
</dbReference>
<dbReference type="Gene3D" id="3.60.21.10">
    <property type="match status" value="1"/>
</dbReference>
<dbReference type="EMBL" id="JABCIY010000039">
    <property type="protein sequence ID" value="KAF7195578.1"/>
    <property type="molecule type" value="Genomic_DNA"/>
</dbReference>
<gene>
    <name evidence="4" type="ORF">HII31_03172</name>
</gene>
<feature type="region of interest" description="Disordered" evidence="1">
    <location>
        <begin position="185"/>
        <end position="214"/>
    </location>
</feature>
<name>A0A8H6RRH2_9PEZI</name>
<dbReference type="FunFam" id="3.60.21.10:FF:000054">
    <property type="entry name" value="DCR2p Phosphoesterase"/>
    <property type="match status" value="1"/>
</dbReference>
<evidence type="ECO:0000256" key="2">
    <source>
        <dbReference type="SAM" id="Phobius"/>
    </source>
</evidence>
<evidence type="ECO:0000313" key="5">
    <source>
        <dbReference type="Proteomes" id="UP000660729"/>
    </source>
</evidence>
<protein>
    <submittedName>
        <fullName evidence="4">Phosphatase DCR2</fullName>
    </submittedName>
</protein>
<feature type="region of interest" description="Disordered" evidence="1">
    <location>
        <begin position="477"/>
        <end position="500"/>
    </location>
</feature>